<feature type="transmembrane region" description="Helical" evidence="10">
    <location>
        <begin position="157"/>
        <end position="177"/>
    </location>
</feature>
<dbReference type="InterPro" id="IPR000920">
    <property type="entry name" value="Myelin_P0-rel"/>
</dbReference>
<name>A0A8B9C6X7_9AVES</name>
<evidence type="ECO:0000256" key="4">
    <source>
        <dbReference type="ARBA" id="ARBA00022729"/>
    </source>
</evidence>
<dbReference type="InterPro" id="IPR013783">
    <property type="entry name" value="Ig-like_fold"/>
</dbReference>
<organism evidence="12 13">
    <name type="scientific">Anser brachyrhynchus</name>
    <name type="common">Pink-footed goose</name>
    <dbReference type="NCBI Taxonomy" id="132585"/>
    <lineage>
        <taxon>Eukaryota</taxon>
        <taxon>Metazoa</taxon>
        <taxon>Chordata</taxon>
        <taxon>Craniata</taxon>
        <taxon>Vertebrata</taxon>
        <taxon>Euteleostomi</taxon>
        <taxon>Archelosauria</taxon>
        <taxon>Archosauria</taxon>
        <taxon>Dinosauria</taxon>
        <taxon>Saurischia</taxon>
        <taxon>Theropoda</taxon>
        <taxon>Coelurosauria</taxon>
        <taxon>Aves</taxon>
        <taxon>Neognathae</taxon>
        <taxon>Galloanserae</taxon>
        <taxon>Anseriformes</taxon>
        <taxon>Anatidae</taxon>
        <taxon>Anserinae</taxon>
        <taxon>Anser</taxon>
    </lineage>
</organism>
<evidence type="ECO:0000256" key="10">
    <source>
        <dbReference type="SAM" id="Phobius"/>
    </source>
</evidence>
<dbReference type="Ensembl" id="ENSABRT00000021837.1">
    <property type="protein sequence ID" value="ENSABRP00000015308.1"/>
    <property type="gene ID" value="ENSABRG00000013475.1"/>
</dbReference>
<dbReference type="Pfam" id="PF07686">
    <property type="entry name" value="V-set"/>
    <property type="match status" value="1"/>
</dbReference>
<dbReference type="SMART" id="SM00406">
    <property type="entry name" value="IGv"/>
    <property type="match status" value="1"/>
</dbReference>
<dbReference type="InterPro" id="IPR003599">
    <property type="entry name" value="Ig_sub"/>
</dbReference>
<dbReference type="GO" id="GO:0005886">
    <property type="term" value="C:plasma membrane"/>
    <property type="evidence" value="ECO:0007669"/>
    <property type="project" value="TreeGrafter"/>
</dbReference>
<dbReference type="Proteomes" id="UP000694426">
    <property type="component" value="Unplaced"/>
</dbReference>
<keyword evidence="4" id="KW-0732">Signal</keyword>
<feature type="domain" description="Ig-like" evidence="11">
    <location>
        <begin position="15"/>
        <end position="151"/>
    </location>
</feature>
<sequence length="288" mass="31463">MRGGGAAAAGGLLLPRGALILLGICNAFSLDIKASSKVRAFVGEKVLLSCTFKSISPITESLTVDWTYRPLTGGHMETIFHYQSVAYPTTVGKFKDRISWVGNIAKGDASIAIQSPVMSDNGTFICSVKNPPDVYHNIPQTVLIVTERGLSFQLTSAVLLSILVFLPSIIVVILMLVRLGRKSGLLKEKKKSGCKKSSIEVSDESEHTDTCSGRLKAWCLNCVQLQSSSIGNKSFERRRKQKMLYSKENVAKGGGKAVASDVLGSREVPLLCCKWRDWEKDTDEEEPY</sequence>
<evidence type="ECO:0000313" key="12">
    <source>
        <dbReference type="Ensembl" id="ENSABRP00000015308.1"/>
    </source>
</evidence>
<dbReference type="InterPro" id="IPR013106">
    <property type="entry name" value="Ig_V-set"/>
</dbReference>
<keyword evidence="8" id="KW-0325">Glycoprotein</keyword>
<comment type="subcellular location">
    <subcellularLocation>
        <location evidence="1">Membrane</location>
        <topology evidence="1">Single-pass type I membrane protein</topology>
    </subcellularLocation>
</comment>
<dbReference type="InterPro" id="IPR036179">
    <property type="entry name" value="Ig-like_dom_sf"/>
</dbReference>
<dbReference type="PANTHER" id="PTHR13869:SF20">
    <property type="entry name" value="MYELIN PROTEIN ZERO-LIKE PROTEIN 3"/>
    <property type="match status" value="1"/>
</dbReference>
<keyword evidence="3 10" id="KW-0812">Transmembrane</keyword>
<dbReference type="SMART" id="SM00409">
    <property type="entry name" value="IG"/>
    <property type="match status" value="1"/>
</dbReference>
<dbReference type="InterPro" id="IPR007110">
    <property type="entry name" value="Ig-like_dom"/>
</dbReference>
<keyword evidence="13" id="KW-1185">Reference proteome</keyword>
<dbReference type="PROSITE" id="PS50835">
    <property type="entry name" value="IG_LIKE"/>
    <property type="match status" value="1"/>
</dbReference>
<keyword evidence="7" id="KW-1015">Disulfide bond</keyword>
<keyword evidence="6 10" id="KW-0472">Membrane</keyword>
<dbReference type="GeneTree" id="ENSGT01030000234556"/>
<reference evidence="12" key="2">
    <citation type="submission" date="2025-09" db="UniProtKB">
        <authorList>
            <consortium name="Ensembl"/>
        </authorList>
    </citation>
    <scope>IDENTIFICATION</scope>
</reference>
<dbReference type="FunFam" id="2.60.40.10:FF:000193">
    <property type="entry name" value="Myelin protein zero-like 1 like"/>
    <property type="match status" value="1"/>
</dbReference>
<dbReference type="GO" id="GO:0030198">
    <property type="term" value="P:extracellular matrix organization"/>
    <property type="evidence" value="ECO:0007669"/>
    <property type="project" value="Ensembl"/>
</dbReference>
<reference evidence="12" key="1">
    <citation type="submission" date="2025-08" db="UniProtKB">
        <authorList>
            <consortium name="Ensembl"/>
        </authorList>
    </citation>
    <scope>IDENTIFICATION</scope>
</reference>
<dbReference type="Gene3D" id="2.60.40.10">
    <property type="entry name" value="Immunoglobulins"/>
    <property type="match status" value="1"/>
</dbReference>
<evidence type="ECO:0000259" key="11">
    <source>
        <dbReference type="PROSITE" id="PS50835"/>
    </source>
</evidence>
<evidence type="ECO:0000256" key="7">
    <source>
        <dbReference type="ARBA" id="ARBA00023157"/>
    </source>
</evidence>
<evidence type="ECO:0000256" key="5">
    <source>
        <dbReference type="ARBA" id="ARBA00022989"/>
    </source>
</evidence>
<evidence type="ECO:0000256" key="1">
    <source>
        <dbReference type="ARBA" id="ARBA00004479"/>
    </source>
</evidence>
<evidence type="ECO:0000256" key="3">
    <source>
        <dbReference type="ARBA" id="ARBA00022692"/>
    </source>
</evidence>
<evidence type="ECO:0000313" key="13">
    <source>
        <dbReference type="Proteomes" id="UP000694426"/>
    </source>
</evidence>
<keyword evidence="9" id="KW-0393">Immunoglobulin domain</keyword>
<dbReference type="AlphaFoldDB" id="A0A8B9C6X7"/>
<proteinExistence type="inferred from homology"/>
<gene>
    <name evidence="12" type="primary">MPZL3</name>
</gene>
<evidence type="ECO:0000256" key="8">
    <source>
        <dbReference type="ARBA" id="ARBA00023180"/>
    </source>
</evidence>
<accession>A0A8B9C6X7</accession>
<keyword evidence="5 10" id="KW-1133">Transmembrane helix</keyword>
<dbReference type="PRINTS" id="PR00213">
    <property type="entry name" value="MYELINP0"/>
</dbReference>
<evidence type="ECO:0000256" key="9">
    <source>
        <dbReference type="ARBA" id="ARBA00023319"/>
    </source>
</evidence>
<dbReference type="SUPFAM" id="SSF48726">
    <property type="entry name" value="Immunoglobulin"/>
    <property type="match status" value="1"/>
</dbReference>
<evidence type="ECO:0000256" key="2">
    <source>
        <dbReference type="ARBA" id="ARBA00007180"/>
    </source>
</evidence>
<comment type="similarity">
    <text evidence="2">Belongs to the myelin P0 protein family.</text>
</comment>
<evidence type="ECO:0000256" key="6">
    <source>
        <dbReference type="ARBA" id="ARBA00023136"/>
    </source>
</evidence>
<dbReference type="PANTHER" id="PTHR13869">
    <property type="entry name" value="MYELIN P0 RELATED"/>
    <property type="match status" value="1"/>
</dbReference>
<protein>
    <submittedName>
        <fullName evidence="12">Myelin protein zero like 3</fullName>
    </submittedName>
</protein>